<organism evidence="1">
    <name type="scientific">virus sp. ctmTa7</name>
    <dbReference type="NCBI Taxonomy" id="2828255"/>
    <lineage>
        <taxon>Viruses</taxon>
    </lineage>
</organism>
<sequence length="60" mass="7218">MKNFESVCKLTSYSIWIKSKHTFWFLLPPIHKRTYVLLKLVKIIVFPNSNSIQYNLLYIV</sequence>
<proteinExistence type="predicted"/>
<evidence type="ECO:0000313" key="1">
    <source>
        <dbReference type="EMBL" id="DAE28912.1"/>
    </source>
</evidence>
<accession>A0A8S5RC10</accession>
<name>A0A8S5RC10_9VIRU</name>
<protein>
    <submittedName>
        <fullName evidence="1">Uncharacterized protein</fullName>
    </submittedName>
</protein>
<reference evidence="1" key="1">
    <citation type="journal article" date="2021" name="Proc. Natl. Acad. Sci. U.S.A.">
        <title>A Catalog of Tens of Thousands of Viruses from Human Metagenomes Reveals Hidden Associations with Chronic Diseases.</title>
        <authorList>
            <person name="Tisza M.J."/>
            <person name="Buck C.B."/>
        </authorList>
    </citation>
    <scope>NUCLEOTIDE SEQUENCE</scope>
    <source>
        <strain evidence="1">CtmTa7</strain>
    </source>
</reference>
<dbReference type="EMBL" id="BK059091">
    <property type="protein sequence ID" value="DAE28912.1"/>
    <property type="molecule type" value="Genomic_DNA"/>
</dbReference>